<keyword evidence="8" id="KW-0256">Endoplasmic reticulum</keyword>
<dbReference type="EC" id="2.3.1.23" evidence="16"/>
<evidence type="ECO:0000256" key="9">
    <source>
        <dbReference type="ARBA" id="ARBA00022989"/>
    </source>
</evidence>
<dbReference type="PANTHER" id="PTHR13906:SF14">
    <property type="entry name" value="LYSOPHOSPHOLIPID ACYLTRANSFERASE 5"/>
    <property type="match status" value="1"/>
</dbReference>
<protein>
    <recommendedName>
        <fullName evidence="18">Lysophospholipid acyltransferase 5</fullName>
        <ecNumber evidence="16">2.3.1.23</ecNumber>
        <ecNumber evidence="17">2.3.1.n6</ecNumber>
    </recommendedName>
</protein>
<gene>
    <name evidence="20" type="ORF">PEVE_00036816</name>
</gene>
<reference evidence="20 21" key="1">
    <citation type="submission" date="2022-05" db="EMBL/GenBank/DDBJ databases">
        <authorList>
            <consortium name="Genoscope - CEA"/>
            <person name="William W."/>
        </authorList>
    </citation>
    <scope>NUCLEOTIDE SEQUENCE [LARGE SCALE GENOMIC DNA]</scope>
</reference>
<keyword evidence="6" id="KW-0808">Transferase</keyword>
<comment type="subcellular location">
    <subcellularLocation>
        <location evidence="2">Endoplasmic reticulum</location>
    </subcellularLocation>
    <subcellularLocation>
        <location evidence="1">Membrane</location>
        <topology evidence="1">Multi-pass membrane protein</topology>
    </subcellularLocation>
</comment>
<name>A0ABN8MMG0_9CNID</name>
<organism evidence="20 21">
    <name type="scientific">Porites evermanni</name>
    <dbReference type="NCBI Taxonomy" id="104178"/>
    <lineage>
        <taxon>Eukaryota</taxon>
        <taxon>Metazoa</taxon>
        <taxon>Cnidaria</taxon>
        <taxon>Anthozoa</taxon>
        <taxon>Hexacorallia</taxon>
        <taxon>Scleractinia</taxon>
        <taxon>Fungiina</taxon>
        <taxon>Poritidae</taxon>
        <taxon>Porites</taxon>
    </lineage>
</organism>
<dbReference type="InterPro" id="IPR049941">
    <property type="entry name" value="LPLAT_7/PORCN-like"/>
</dbReference>
<evidence type="ECO:0000256" key="3">
    <source>
        <dbReference type="ARBA" id="ARBA00005074"/>
    </source>
</evidence>
<evidence type="ECO:0000256" key="8">
    <source>
        <dbReference type="ARBA" id="ARBA00022824"/>
    </source>
</evidence>
<keyword evidence="14" id="KW-0012">Acyltransferase</keyword>
<keyword evidence="13" id="KW-1208">Phospholipid metabolism</keyword>
<evidence type="ECO:0000256" key="11">
    <source>
        <dbReference type="ARBA" id="ARBA00023136"/>
    </source>
</evidence>
<evidence type="ECO:0000256" key="4">
    <source>
        <dbReference type="ARBA" id="ARBA00010323"/>
    </source>
</evidence>
<feature type="transmembrane region" description="Helical" evidence="19">
    <location>
        <begin position="439"/>
        <end position="459"/>
    </location>
</feature>
<evidence type="ECO:0000256" key="7">
    <source>
        <dbReference type="ARBA" id="ARBA00022692"/>
    </source>
</evidence>
<evidence type="ECO:0000256" key="6">
    <source>
        <dbReference type="ARBA" id="ARBA00022679"/>
    </source>
</evidence>
<evidence type="ECO:0000256" key="15">
    <source>
        <dbReference type="ARBA" id="ARBA00025707"/>
    </source>
</evidence>
<evidence type="ECO:0000313" key="20">
    <source>
        <dbReference type="EMBL" id="CAH3029816.1"/>
    </source>
</evidence>
<dbReference type="Proteomes" id="UP001159427">
    <property type="component" value="Unassembled WGS sequence"/>
</dbReference>
<evidence type="ECO:0000256" key="16">
    <source>
        <dbReference type="ARBA" id="ARBA00026120"/>
    </source>
</evidence>
<evidence type="ECO:0000256" key="19">
    <source>
        <dbReference type="SAM" id="Phobius"/>
    </source>
</evidence>
<evidence type="ECO:0000256" key="14">
    <source>
        <dbReference type="ARBA" id="ARBA00023315"/>
    </source>
</evidence>
<sequence length="486" mass="55915">MFPESSDIGNVMGDVARKVGVAEAVLRLMVGLLTGLPLAFVYRSFCYKRNATIQHICITICGVWLAFFCFGWSCLHSLVNIILAYLLLQLGGSQALTVILMFVLNVGYLITGYAFKSYSQDYSVSWTTAHCVLCLRLTGLAWDYFDGNQDQEKLSEDFRRTAIRDCPTILQIASYTYFFGGFLVGPQFPMKKYLLLIEGNLIDHKDDVSVTRITAGLRRFSLGLIYLIMYSVLQPKLKESYLVTDEYDQKSFLYKLCYAIATTKVFVMKYQAVWLITEGSCIISGLGYNGRSEDGRDRWDGCSNVHLLLFETAYTFQHVIDAFNLNTNQWMFRYLYKRLRFPGNKLISHFVTLAFVALWHGIAPGFFLCFIGEFVIIVMEQQLLGLCRRVVQRPFSSFPLAIRIPIILFGVCVRLTGVAFFLIPFLLRRLDYTHKVWLSLYYMGPVVLLCWFILYPTILMPMTRRFSKKPRTELTPKKLNETLKEE</sequence>
<keyword evidence="10" id="KW-0443">Lipid metabolism</keyword>
<comment type="similarity">
    <text evidence="4">Belongs to the membrane-bound acyltransferase family.</text>
</comment>
<evidence type="ECO:0000256" key="10">
    <source>
        <dbReference type="ARBA" id="ARBA00023098"/>
    </source>
</evidence>
<keyword evidence="12" id="KW-0594">Phospholipid biosynthesis</keyword>
<proteinExistence type="inferred from homology"/>
<feature type="transmembrane region" description="Helical" evidence="19">
    <location>
        <begin position="94"/>
        <end position="115"/>
    </location>
</feature>
<feature type="transmembrane region" description="Helical" evidence="19">
    <location>
        <begin position="63"/>
        <end position="88"/>
    </location>
</feature>
<feature type="transmembrane region" description="Helical" evidence="19">
    <location>
        <begin position="346"/>
        <end position="379"/>
    </location>
</feature>
<keyword evidence="9 19" id="KW-1133">Transmembrane helix</keyword>
<evidence type="ECO:0000256" key="2">
    <source>
        <dbReference type="ARBA" id="ARBA00004240"/>
    </source>
</evidence>
<dbReference type="InterPro" id="IPR004299">
    <property type="entry name" value="MBOAT_fam"/>
</dbReference>
<accession>A0ABN8MMG0</accession>
<comment type="pathway">
    <text evidence="3">Lipid metabolism; phospholipid metabolism.</text>
</comment>
<evidence type="ECO:0000256" key="17">
    <source>
        <dbReference type="ARBA" id="ARBA00038923"/>
    </source>
</evidence>
<feature type="transmembrane region" description="Helical" evidence="19">
    <location>
        <begin position="400"/>
        <end position="427"/>
    </location>
</feature>
<keyword evidence="5" id="KW-0444">Lipid biosynthesis</keyword>
<comment type="pathway">
    <text evidence="15">Phospholipid metabolism.</text>
</comment>
<evidence type="ECO:0000256" key="12">
    <source>
        <dbReference type="ARBA" id="ARBA00023209"/>
    </source>
</evidence>
<dbReference type="EMBL" id="CALNXI010000594">
    <property type="protein sequence ID" value="CAH3029816.1"/>
    <property type="molecule type" value="Genomic_DNA"/>
</dbReference>
<evidence type="ECO:0000313" key="21">
    <source>
        <dbReference type="Proteomes" id="UP001159427"/>
    </source>
</evidence>
<evidence type="ECO:0000256" key="1">
    <source>
        <dbReference type="ARBA" id="ARBA00004141"/>
    </source>
</evidence>
<keyword evidence="11 19" id="KW-0472">Membrane</keyword>
<evidence type="ECO:0000256" key="18">
    <source>
        <dbReference type="ARBA" id="ARBA00039721"/>
    </source>
</evidence>
<evidence type="ECO:0000256" key="13">
    <source>
        <dbReference type="ARBA" id="ARBA00023264"/>
    </source>
</evidence>
<comment type="caution">
    <text evidence="20">The sequence shown here is derived from an EMBL/GenBank/DDBJ whole genome shotgun (WGS) entry which is preliminary data.</text>
</comment>
<dbReference type="PANTHER" id="PTHR13906">
    <property type="entry name" value="PORCUPINE"/>
    <property type="match status" value="1"/>
</dbReference>
<feature type="transmembrane region" description="Helical" evidence="19">
    <location>
        <begin position="24"/>
        <end position="42"/>
    </location>
</feature>
<keyword evidence="7 19" id="KW-0812">Transmembrane</keyword>
<dbReference type="EC" id="2.3.1.n6" evidence="17"/>
<keyword evidence="21" id="KW-1185">Reference proteome</keyword>
<dbReference type="Pfam" id="PF03062">
    <property type="entry name" value="MBOAT"/>
    <property type="match status" value="1"/>
</dbReference>
<evidence type="ECO:0000256" key="5">
    <source>
        <dbReference type="ARBA" id="ARBA00022516"/>
    </source>
</evidence>